<feature type="compositionally biased region" description="Low complexity" evidence="1">
    <location>
        <begin position="43"/>
        <end position="66"/>
    </location>
</feature>
<dbReference type="RefSeq" id="WP_277103627.1">
    <property type="nucleotide sequence ID" value="NZ_BAAAJS010000066.1"/>
</dbReference>
<dbReference type="SUPFAM" id="SSF53474">
    <property type="entry name" value="alpha/beta-Hydrolases"/>
    <property type="match status" value="1"/>
</dbReference>
<dbReference type="Pfam" id="PF00756">
    <property type="entry name" value="Esterase"/>
    <property type="match status" value="1"/>
</dbReference>
<organism evidence="2 3">
    <name type="scientific">Corynebacterium felinum</name>
    <dbReference type="NCBI Taxonomy" id="131318"/>
    <lineage>
        <taxon>Bacteria</taxon>
        <taxon>Bacillati</taxon>
        <taxon>Actinomycetota</taxon>
        <taxon>Actinomycetes</taxon>
        <taxon>Mycobacteriales</taxon>
        <taxon>Corynebacteriaceae</taxon>
        <taxon>Corynebacterium</taxon>
    </lineage>
</organism>
<dbReference type="InterPro" id="IPR029058">
    <property type="entry name" value="AB_hydrolase_fold"/>
</dbReference>
<dbReference type="GO" id="GO:0016787">
    <property type="term" value="F:hydrolase activity"/>
    <property type="evidence" value="ECO:0007669"/>
    <property type="project" value="UniProtKB-KW"/>
</dbReference>
<comment type="caution">
    <text evidence="2">The sequence shown here is derived from an EMBL/GenBank/DDBJ whole genome shotgun (WGS) entry which is preliminary data.</text>
</comment>
<gene>
    <name evidence="2" type="ORF">J2S37_001109</name>
</gene>
<dbReference type="PANTHER" id="PTHR48098">
    <property type="entry name" value="ENTEROCHELIN ESTERASE-RELATED"/>
    <property type="match status" value="1"/>
</dbReference>
<dbReference type="EMBL" id="JAVDYF010000001">
    <property type="protein sequence ID" value="MDR7354571.1"/>
    <property type="molecule type" value="Genomic_DNA"/>
</dbReference>
<dbReference type="Gene3D" id="3.40.50.1820">
    <property type="entry name" value="alpha/beta hydrolase"/>
    <property type="match status" value="1"/>
</dbReference>
<dbReference type="PANTHER" id="PTHR48098:SF1">
    <property type="entry name" value="DIACYLGLYCEROL ACYLTRANSFERASE_MYCOLYLTRANSFERASE AG85A"/>
    <property type="match status" value="1"/>
</dbReference>
<accession>A0ABU2B7I4</accession>
<dbReference type="InterPro" id="IPR050583">
    <property type="entry name" value="Mycobacterial_A85_antigen"/>
</dbReference>
<proteinExistence type="predicted"/>
<feature type="compositionally biased region" description="Basic and acidic residues" evidence="1">
    <location>
        <begin position="67"/>
        <end position="80"/>
    </location>
</feature>
<reference evidence="2 3" key="1">
    <citation type="submission" date="2023-07" db="EMBL/GenBank/DDBJ databases">
        <title>Sequencing the genomes of 1000 actinobacteria strains.</title>
        <authorList>
            <person name="Klenk H.-P."/>
        </authorList>
    </citation>
    <scope>NUCLEOTIDE SEQUENCE [LARGE SCALE GENOMIC DNA]</scope>
    <source>
        <strain evidence="2 3">DSM 44508</strain>
    </source>
</reference>
<dbReference type="InterPro" id="IPR000801">
    <property type="entry name" value="Esterase-like"/>
</dbReference>
<evidence type="ECO:0000256" key="1">
    <source>
        <dbReference type="SAM" id="MobiDB-lite"/>
    </source>
</evidence>
<keyword evidence="2" id="KW-0378">Hydrolase</keyword>
<evidence type="ECO:0000313" key="3">
    <source>
        <dbReference type="Proteomes" id="UP001183619"/>
    </source>
</evidence>
<keyword evidence="3" id="KW-1185">Reference proteome</keyword>
<protein>
    <submittedName>
        <fullName evidence="2">S-formylglutathione hydrolase FrmB</fullName>
    </submittedName>
</protein>
<evidence type="ECO:0000313" key="2">
    <source>
        <dbReference type="EMBL" id="MDR7354571.1"/>
    </source>
</evidence>
<dbReference type="Proteomes" id="UP001183619">
    <property type="component" value="Unassembled WGS sequence"/>
</dbReference>
<sequence>MGTHSLAGFQRLGVKNLVASVIVLSVLSLGVCAPAYAQRQELEPSSPRELSSLSSGSSRNPGNLRPRQGESSRQSSRESAQDASMLSSNARAALSNFGRGMSSQGMFSWGRVKDSVHFHELMRQLQRGSANTRISSDRLLHFIVSVIYALGLGRVIFPLPTPSPDQKPDTDISPDITSLQVVKKEKEGKYGDRVERWFISSPAMKRIVEVQVLLPKDSSQPAPQLYLLDGVDAPKDNGWLQTGEVIAHIGDDNVIGVLPTHALASFYADWNQPDPVLGYMKWETFLTTELPQVLEAGGHEGINPNGKRAIAGLSMGAGSAVRIAAKHPDVFHAAIGISGCYTTLDPVGRATHELTVHSRGGQVDHMWGPVGSADRNDNDVIERVEGLRNMPVYLSTADGYVTDDVMNEAAKYYWDGLGIGVVLEHGSMHCTKLLDRAMKSQGMDKKKVVYIEGGSHQWINFREQIKPGWEYVRPFLQ</sequence>
<feature type="region of interest" description="Disordered" evidence="1">
    <location>
        <begin position="40"/>
        <end position="85"/>
    </location>
</feature>
<name>A0ABU2B7I4_9CORY</name>